<sequence length="463" mass="49586">MTAAQQAQTPPPGAGVPADDRQGARRVLGFSTAGFTLMFAVWLMFGVLGIPIRDEFGLTDVQLSWLSAVAILNGSIWRLLAGVYADRVGGRVVFTGMLLVTAIPAYLVSQAAGYTELLVYAFLVGFAGNAFSVGVSWVAAWTPREHQGFALGLFGAGNVGASVTKFIGPALIAAVPAAGYLGGAIPGGWRFVPFLYAALLVIMGLLMWIGTPSQDRKPGQGRPLKEMFRPLGELRVWRFSLYYVTVFGAYVALSAWLPKYYVDVFDLPLYQAALLTALFIFPASLLRPVGGSLSDRFGARRVMYWTFGVMAASTLFLSMPYGHIVLHVPTRYEPDGLREVLPYELGVIPFTIGVFLVGVAMGVGKAAVYKHIPEYFPGDVGAVGGLVGMLGALGGFFLPPMFAYTQSWTALPQSTFFILFLLTVASAAWMHLTVYRMLHAGSPELAGDLEPRPAKAAGAANGS</sequence>
<dbReference type="PROSITE" id="PS50850">
    <property type="entry name" value="MFS"/>
    <property type="match status" value="1"/>
</dbReference>
<dbReference type="InterPro" id="IPR044772">
    <property type="entry name" value="NO3_transporter"/>
</dbReference>
<feature type="transmembrane region" description="Helical" evidence="8">
    <location>
        <begin position="92"/>
        <end position="112"/>
    </location>
</feature>
<keyword evidence="5" id="KW-0534">Nitrate assimilation</keyword>
<evidence type="ECO:0000256" key="2">
    <source>
        <dbReference type="ARBA" id="ARBA00008432"/>
    </source>
</evidence>
<dbReference type="InterPro" id="IPR020846">
    <property type="entry name" value="MFS_dom"/>
</dbReference>
<evidence type="ECO:0000256" key="6">
    <source>
        <dbReference type="ARBA" id="ARBA00023136"/>
    </source>
</evidence>
<feature type="transmembrane region" description="Helical" evidence="8">
    <location>
        <begin position="27"/>
        <end position="50"/>
    </location>
</feature>
<dbReference type="PANTHER" id="PTHR23515">
    <property type="entry name" value="HIGH-AFFINITY NITRATE TRANSPORTER 2.3"/>
    <property type="match status" value="1"/>
</dbReference>
<evidence type="ECO:0000256" key="5">
    <source>
        <dbReference type="ARBA" id="ARBA00023063"/>
    </source>
</evidence>
<evidence type="ECO:0000313" key="10">
    <source>
        <dbReference type="EMBL" id="GAA2523067.1"/>
    </source>
</evidence>
<feature type="transmembrane region" description="Helical" evidence="8">
    <location>
        <begin position="118"/>
        <end position="141"/>
    </location>
</feature>
<evidence type="ECO:0000256" key="4">
    <source>
        <dbReference type="ARBA" id="ARBA00022989"/>
    </source>
</evidence>
<feature type="region of interest" description="Disordered" evidence="7">
    <location>
        <begin position="1"/>
        <end position="20"/>
    </location>
</feature>
<organism evidence="10 11">
    <name type="scientific">Pilimelia columellifera subsp. columellifera</name>
    <dbReference type="NCBI Taxonomy" id="706583"/>
    <lineage>
        <taxon>Bacteria</taxon>
        <taxon>Bacillati</taxon>
        <taxon>Actinomycetota</taxon>
        <taxon>Actinomycetes</taxon>
        <taxon>Micromonosporales</taxon>
        <taxon>Micromonosporaceae</taxon>
        <taxon>Pilimelia</taxon>
    </lineage>
</organism>
<accession>A0ABP6ATC2</accession>
<dbReference type="EMBL" id="BAAARY010000008">
    <property type="protein sequence ID" value="GAA2523067.1"/>
    <property type="molecule type" value="Genomic_DNA"/>
</dbReference>
<keyword evidence="3 8" id="KW-0812">Transmembrane</keyword>
<evidence type="ECO:0000256" key="8">
    <source>
        <dbReference type="SAM" id="Phobius"/>
    </source>
</evidence>
<dbReference type="Pfam" id="PF07690">
    <property type="entry name" value="MFS_1"/>
    <property type="match status" value="1"/>
</dbReference>
<comment type="subcellular location">
    <subcellularLocation>
        <location evidence="1">Cell membrane</location>
        <topology evidence="1">Multi-pass membrane protein</topology>
    </subcellularLocation>
</comment>
<dbReference type="Gene3D" id="1.20.1250.20">
    <property type="entry name" value="MFS general substrate transporter like domains"/>
    <property type="match status" value="2"/>
</dbReference>
<evidence type="ECO:0000313" key="11">
    <source>
        <dbReference type="Proteomes" id="UP001499978"/>
    </source>
</evidence>
<name>A0ABP6ATC2_9ACTN</name>
<keyword evidence="6 8" id="KW-0472">Membrane</keyword>
<dbReference type="SUPFAM" id="SSF103473">
    <property type="entry name" value="MFS general substrate transporter"/>
    <property type="match status" value="1"/>
</dbReference>
<dbReference type="RefSeq" id="WP_344171851.1">
    <property type="nucleotide sequence ID" value="NZ_BAAARY010000008.1"/>
</dbReference>
<keyword evidence="11" id="KW-1185">Reference proteome</keyword>
<feature type="domain" description="Major facilitator superfamily (MFS) profile" evidence="9">
    <location>
        <begin position="26"/>
        <end position="438"/>
    </location>
</feature>
<dbReference type="Proteomes" id="UP001499978">
    <property type="component" value="Unassembled WGS sequence"/>
</dbReference>
<evidence type="ECO:0000256" key="7">
    <source>
        <dbReference type="SAM" id="MobiDB-lite"/>
    </source>
</evidence>
<dbReference type="InterPro" id="IPR036259">
    <property type="entry name" value="MFS_trans_sf"/>
</dbReference>
<feature type="transmembrane region" description="Helical" evidence="8">
    <location>
        <begin position="346"/>
        <end position="368"/>
    </location>
</feature>
<evidence type="ECO:0000256" key="3">
    <source>
        <dbReference type="ARBA" id="ARBA00022692"/>
    </source>
</evidence>
<evidence type="ECO:0000256" key="1">
    <source>
        <dbReference type="ARBA" id="ARBA00004651"/>
    </source>
</evidence>
<comment type="similarity">
    <text evidence="2">Belongs to the major facilitator superfamily. Nitrate/nitrite porter (TC 2.A.1.8) family.</text>
</comment>
<evidence type="ECO:0000259" key="9">
    <source>
        <dbReference type="PROSITE" id="PS50850"/>
    </source>
</evidence>
<dbReference type="CDD" id="cd17341">
    <property type="entry name" value="MFS_NRT2_like"/>
    <property type="match status" value="1"/>
</dbReference>
<keyword evidence="4 8" id="KW-1133">Transmembrane helix</keyword>
<feature type="transmembrane region" description="Helical" evidence="8">
    <location>
        <begin position="416"/>
        <end position="435"/>
    </location>
</feature>
<feature type="transmembrane region" description="Helical" evidence="8">
    <location>
        <begin position="236"/>
        <end position="257"/>
    </location>
</feature>
<feature type="transmembrane region" description="Helical" evidence="8">
    <location>
        <begin position="153"/>
        <end position="179"/>
    </location>
</feature>
<feature type="transmembrane region" description="Helical" evidence="8">
    <location>
        <begin position="269"/>
        <end position="290"/>
    </location>
</feature>
<feature type="transmembrane region" description="Helical" evidence="8">
    <location>
        <begin position="302"/>
        <end position="326"/>
    </location>
</feature>
<reference evidence="11" key="1">
    <citation type="journal article" date="2019" name="Int. J. Syst. Evol. Microbiol.">
        <title>The Global Catalogue of Microorganisms (GCM) 10K type strain sequencing project: providing services to taxonomists for standard genome sequencing and annotation.</title>
        <authorList>
            <consortium name="The Broad Institute Genomics Platform"/>
            <consortium name="The Broad Institute Genome Sequencing Center for Infectious Disease"/>
            <person name="Wu L."/>
            <person name="Ma J."/>
        </authorList>
    </citation>
    <scope>NUCLEOTIDE SEQUENCE [LARGE SCALE GENOMIC DNA]</scope>
    <source>
        <strain evidence="11">JCM 3367</strain>
    </source>
</reference>
<feature type="transmembrane region" description="Helical" evidence="8">
    <location>
        <begin position="380"/>
        <end position="404"/>
    </location>
</feature>
<comment type="caution">
    <text evidence="10">The sequence shown here is derived from an EMBL/GenBank/DDBJ whole genome shotgun (WGS) entry which is preliminary data.</text>
</comment>
<gene>
    <name evidence="10" type="ORF">GCM10010201_21630</name>
</gene>
<protein>
    <submittedName>
        <fullName evidence="10">MFS transporter</fullName>
    </submittedName>
</protein>
<feature type="transmembrane region" description="Helical" evidence="8">
    <location>
        <begin position="62"/>
        <end position="80"/>
    </location>
</feature>
<proteinExistence type="inferred from homology"/>
<dbReference type="InterPro" id="IPR011701">
    <property type="entry name" value="MFS"/>
</dbReference>
<feature type="transmembrane region" description="Helical" evidence="8">
    <location>
        <begin position="191"/>
        <end position="210"/>
    </location>
</feature>